<reference evidence="2" key="1">
    <citation type="submission" date="2022-12" db="EMBL/GenBank/DDBJ databases">
        <title>Reference genome sequencing for broad-spectrum identification of bacterial and archaeal isolates by mass spectrometry.</title>
        <authorList>
            <person name="Sekiguchi Y."/>
            <person name="Tourlousse D.M."/>
        </authorList>
    </citation>
    <scope>NUCLEOTIDE SEQUENCE</scope>
    <source>
        <strain evidence="2">14</strain>
    </source>
</reference>
<dbReference type="Proteomes" id="UP001144396">
    <property type="component" value="Unassembled WGS sequence"/>
</dbReference>
<dbReference type="InterPro" id="IPR036873">
    <property type="entry name" value="Rhodanese-like_dom_sf"/>
</dbReference>
<proteinExistence type="predicted"/>
<name>A0A9W6CTK7_9MICO</name>
<evidence type="ECO:0000313" key="2">
    <source>
        <dbReference type="EMBL" id="GLI28243.1"/>
    </source>
</evidence>
<gene>
    <name evidence="2" type="ORF">ARHIZOSPH14_24850</name>
</gene>
<dbReference type="SUPFAM" id="SSF52821">
    <property type="entry name" value="Rhodanese/Cell cycle control phosphatase"/>
    <property type="match status" value="1"/>
</dbReference>
<dbReference type="RefSeq" id="WP_281885445.1">
    <property type="nucleotide sequence ID" value="NZ_BSDP01000001.1"/>
</dbReference>
<organism evidence="2 3">
    <name type="scientific">Agromyces rhizosphaerae</name>
    <dbReference type="NCBI Taxonomy" id="88374"/>
    <lineage>
        <taxon>Bacteria</taxon>
        <taxon>Bacillati</taxon>
        <taxon>Actinomycetota</taxon>
        <taxon>Actinomycetes</taxon>
        <taxon>Micrococcales</taxon>
        <taxon>Microbacteriaceae</taxon>
        <taxon>Agromyces</taxon>
    </lineage>
</organism>
<dbReference type="EMBL" id="BSDP01000001">
    <property type="protein sequence ID" value="GLI28243.1"/>
    <property type="molecule type" value="Genomic_DNA"/>
</dbReference>
<accession>A0A9W6CTK7</accession>
<dbReference type="InterPro" id="IPR050229">
    <property type="entry name" value="GlpE_sulfurtransferase"/>
</dbReference>
<sequence length="172" mass="17204">MSAETPAASVAPVPPALFAGAASPEEAVAHHRARLAFETDASDVADAMATEDPGFVVVDVRSDAAWAQGHVEGALHLPHARVTAEAHGLIAPGTPVVVYCWSPGCNGGAKGALAFAALGHPVKEMLGGFEYWAREGYPIAGDSGSGARAVDPLTGVSDAAPGPLGEPVACGC</sequence>
<dbReference type="PROSITE" id="PS50206">
    <property type="entry name" value="RHODANESE_3"/>
    <property type="match status" value="1"/>
</dbReference>
<dbReference type="AlphaFoldDB" id="A0A9W6CTK7"/>
<comment type="caution">
    <text evidence="2">The sequence shown here is derived from an EMBL/GenBank/DDBJ whole genome shotgun (WGS) entry which is preliminary data.</text>
</comment>
<dbReference type="PANTHER" id="PTHR43031">
    <property type="entry name" value="FAD-DEPENDENT OXIDOREDUCTASE"/>
    <property type="match status" value="1"/>
</dbReference>
<dbReference type="InterPro" id="IPR001763">
    <property type="entry name" value="Rhodanese-like_dom"/>
</dbReference>
<keyword evidence="3" id="KW-1185">Reference proteome</keyword>
<evidence type="ECO:0000259" key="1">
    <source>
        <dbReference type="PROSITE" id="PS50206"/>
    </source>
</evidence>
<dbReference type="Pfam" id="PF00581">
    <property type="entry name" value="Rhodanese"/>
    <property type="match status" value="1"/>
</dbReference>
<protein>
    <submittedName>
        <fullName evidence="2">Sulfurtransferase</fullName>
    </submittedName>
</protein>
<feature type="domain" description="Rhodanese" evidence="1">
    <location>
        <begin position="51"/>
        <end position="141"/>
    </location>
</feature>
<dbReference type="PANTHER" id="PTHR43031:SF1">
    <property type="entry name" value="PYRIDINE NUCLEOTIDE-DISULPHIDE OXIDOREDUCTASE"/>
    <property type="match status" value="1"/>
</dbReference>
<dbReference type="Gene3D" id="3.40.250.10">
    <property type="entry name" value="Rhodanese-like domain"/>
    <property type="match status" value="1"/>
</dbReference>
<evidence type="ECO:0000313" key="3">
    <source>
        <dbReference type="Proteomes" id="UP001144396"/>
    </source>
</evidence>
<dbReference type="SMART" id="SM00450">
    <property type="entry name" value="RHOD"/>
    <property type="match status" value="1"/>
</dbReference>